<keyword evidence="4" id="KW-1185">Reference proteome</keyword>
<feature type="compositionally biased region" description="Gly residues" evidence="2">
    <location>
        <begin position="192"/>
        <end position="201"/>
    </location>
</feature>
<dbReference type="Gene3D" id="3.40.50.1820">
    <property type="entry name" value="alpha/beta hydrolase"/>
    <property type="match status" value="1"/>
</dbReference>
<proteinExistence type="inferred from homology"/>
<dbReference type="GO" id="GO:0006508">
    <property type="term" value="P:proteolysis"/>
    <property type="evidence" value="ECO:0007669"/>
    <property type="project" value="InterPro"/>
</dbReference>
<dbReference type="InterPro" id="IPR001563">
    <property type="entry name" value="Peptidase_S10"/>
</dbReference>
<dbReference type="OrthoDB" id="443318at2759"/>
<comment type="similarity">
    <text evidence="1">Belongs to the peptidase S10 family.</text>
</comment>
<accession>A0A2J7ZQN2</accession>
<evidence type="ECO:0000313" key="3">
    <source>
        <dbReference type="EMBL" id="PNH02566.1"/>
    </source>
</evidence>
<keyword evidence="3" id="KW-0378">Hydrolase</keyword>
<reference evidence="3 4" key="1">
    <citation type="journal article" date="2017" name="Mol. Biol. Evol.">
        <title>The 4-celled Tetrabaena socialis nuclear genome reveals the essential components for genetic control of cell number at the origin of multicellularity in the volvocine lineage.</title>
        <authorList>
            <person name="Featherston J."/>
            <person name="Arakaki Y."/>
            <person name="Hanschen E.R."/>
            <person name="Ferris P.J."/>
            <person name="Michod R.E."/>
            <person name="Olson B.J.S.C."/>
            <person name="Nozaki H."/>
            <person name="Durand P.M."/>
        </authorList>
    </citation>
    <scope>NUCLEOTIDE SEQUENCE [LARGE SCALE GENOMIC DNA]</scope>
    <source>
        <strain evidence="3 4">NIES-571</strain>
    </source>
</reference>
<sequence length="231" mass="23858">LHDSIQFWMPLCRWGAEFCDAHDWRFACIVALEVCQITSFERILAANPGINVYDITKQCEGSLCYDMSAADKFLNRPEVRAQLGVGDRPWSECDMRVNGDFMAACTSAAAAARDGRPRRRRGSSDASGGSAGSSAAGAFRALARRRLGCPGGSKGSAGSSSAGGSAGPFSLRFGRPSPEASAAGAGSSSSAGGAGSSGGELGSLRGRRFGVALSSFSLSSFPDGLARVAKR</sequence>
<keyword evidence="3" id="KW-0121">Carboxypeptidase</keyword>
<feature type="compositionally biased region" description="Low complexity" evidence="2">
    <location>
        <begin position="124"/>
        <end position="134"/>
    </location>
</feature>
<evidence type="ECO:0000256" key="1">
    <source>
        <dbReference type="ARBA" id="ARBA00009431"/>
    </source>
</evidence>
<evidence type="ECO:0000313" key="4">
    <source>
        <dbReference type="Proteomes" id="UP000236333"/>
    </source>
</evidence>
<evidence type="ECO:0000256" key="2">
    <source>
        <dbReference type="SAM" id="MobiDB-lite"/>
    </source>
</evidence>
<feature type="region of interest" description="Disordered" evidence="2">
    <location>
        <begin position="150"/>
        <end position="201"/>
    </location>
</feature>
<dbReference type="InterPro" id="IPR029058">
    <property type="entry name" value="AB_hydrolase_fold"/>
</dbReference>
<dbReference type="EMBL" id="PGGS01000630">
    <property type="protein sequence ID" value="PNH02566.1"/>
    <property type="molecule type" value="Genomic_DNA"/>
</dbReference>
<protein>
    <submittedName>
        <fullName evidence="3">Serine carboxypeptidase-like 49</fullName>
    </submittedName>
</protein>
<dbReference type="Pfam" id="PF00450">
    <property type="entry name" value="Peptidase_S10"/>
    <property type="match status" value="1"/>
</dbReference>
<comment type="caution">
    <text evidence="3">The sequence shown here is derived from an EMBL/GenBank/DDBJ whole genome shotgun (WGS) entry which is preliminary data.</text>
</comment>
<dbReference type="Proteomes" id="UP000236333">
    <property type="component" value="Unassembled WGS sequence"/>
</dbReference>
<gene>
    <name evidence="3" type="ORF">TSOC_011437</name>
</gene>
<keyword evidence="3" id="KW-0645">Protease</keyword>
<feature type="region of interest" description="Disordered" evidence="2">
    <location>
        <begin position="112"/>
        <end position="134"/>
    </location>
</feature>
<feature type="non-terminal residue" evidence="3">
    <location>
        <position position="1"/>
    </location>
</feature>
<dbReference type="GO" id="GO:0004185">
    <property type="term" value="F:serine-type carboxypeptidase activity"/>
    <property type="evidence" value="ECO:0007669"/>
    <property type="project" value="InterPro"/>
</dbReference>
<organism evidence="3 4">
    <name type="scientific">Tetrabaena socialis</name>
    <dbReference type="NCBI Taxonomy" id="47790"/>
    <lineage>
        <taxon>Eukaryota</taxon>
        <taxon>Viridiplantae</taxon>
        <taxon>Chlorophyta</taxon>
        <taxon>core chlorophytes</taxon>
        <taxon>Chlorophyceae</taxon>
        <taxon>CS clade</taxon>
        <taxon>Chlamydomonadales</taxon>
        <taxon>Tetrabaenaceae</taxon>
        <taxon>Tetrabaena</taxon>
    </lineage>
</organism>
<name>A0A2J7ZQN2_9CHLO</name>
<dbReference type="AlphaFoldDB" id="A0A2J7ZQN2"/>
<feature type="compositionally biased region" description="Low complexity" evidence="2">
    <location>
        <begin position="174"/>
        <end position="191"/>
    </location>
</feature>
<dbReference type="SUPFAM" id="SSF53474">
    <property type="entry name" value="alpha/beta-Hydrolases"/>
    <property type="match status" value="1"/>
</dbReference>